<dbReference type="Pfam" id="PF07283">
    <property type="entry name" value="TrbH"/>
    <property type="match status" value="1"/>
</dbReference>
<name>A0A2W4QE04_9GAMM</name>
<dbReference type="PROSITE" id="PS51257">
    <property type="entry name" value="PROKAR_LIPOPROTEIN"/>
    <property type="match status" value="1"/>
</dbReference>
<gene>
    <name evidence="1" type="ORF">DM484_29785</name>
</gene>
<dbReference type="Proteomes" id="UP000249396">
    <property type="component" value="Unassembled WGS sequence"/>
</dbReference>
<accession>A0A2W4QE04</accession>
<dbReference type="EMBL" id="QJPH01000577">
    <property type="protein sequence ID" value="PZN69416.1"/>
    <property type="molecule type" value="Genomic_DNA"/>
</dbReference>
<sequence>MKTSGLILVLALFAGCATQGPRGYYAASLSPASSAKVADDSVGQLLALYPPASTYLVLKQPTNDPYGTVLLGKLRSKGYAVMEMPTTGSNSGKAAVMATVGTDFGYVLDQAGTGRYRVTLNVGTQSISRIYVETNGRLDAVSFWVKRS</sequence>
<dbReference type="AlphaFoldDB" id="A0A2W4QE04"/>
<comment type="caution">
    <text evidence="1">The sequence shown here is derived from an EMBL/GenBank/DDBJ whole genome shotgun (WGS) entry which is preliminary data.</text>
</comment>
<evidence type="ECO:0000313" key="1">
    <source>
        <dbReference type="EMBL" id="PZN69416.1"/>
    </source>
</evidence>
<dbReference type="InterPro" id="IPR010837">
    <property type="entry name" value="Conjugal_tfr_TrbH"/>
</dbReference>
<evidence type="ECO:0000313" key="2">
    <source>
        <dbReference type="Proteomes" id="UP000249396"/>
    </source>
</evidence>
<reference evidence="1 2" key="1">
    <citation type="journal article" date="2018" name="Aquat. Microb. Ecol.">
        <title>Gammaproteobacterial methanotrophs dominate.</title>
        <authorList>
            <person name="Rissanen A.J."/>
            <person name="Saarenheimo J."/>
            <person name="Tiirola M."/>
            <person name="Peura S."/>
            <person name="Aalto S.L."/>
            <person name="Karvinen A."/>
            <person name="Nykanen H."/>
        </authorList>
    </citation>
    <scope>NUCLEOTIDE SEQUENCE [LARGE SCALE GENOMIC DNA]</scope>
    <source>
        <strain evidence="1">AMbin10</strain>
    </source>
</reference>
<organism evidence="1 2">
    <name type="scientific">Candidatus Methylumidiphilus alinenensis</name>
    <dbReference type="NCBI Taxonomy" id="2202197"/>
    <lineage>
        <taxon>Bacteria</taxon>
        <taxon>Pseudomonadati</taxon>
        <taxon>Pseudomonadota</taxon>
        <taxon>Gammaproteobacteria</taxon>
        <taxon>Methylococcales</taxon>
        <taxon>Candidatus Methylumidiphilus</taxon>
    </lineage>
</organism>
<protein>
    <submittedName>
        <fullName evidence="1">Conjugal transfer protein TrbH</fullName>
    </submittedName>
</protein>
<proteinExistence type="predicted"/>